<evidence type="ECO:0000313" key="2">
    <source>
        <dbReference type="EMBL" id="JAH81684.1"/>
    </source>
</evidence>
<accession>A0A0E9VU43</accession>
<keyword evidence="1" id="KW-1133">Transmembrane helix</keyword>
<keyword evidence="1" id="KW-0472">Membrane</keyword>
<organism evidence="2">
    <name type="scientific">Anguilla anguilla</name>
    <name type="common">European freshwater eel</name>
    <name type="synonym">Muraena anguilla</name>
    <dbReference type="NCBI Taxonomy" id="7936"/>
    <lineage>
        <taxon>Eukaryota</taxon>
        <taxon>Metazoa</taxon>
        <taxon>Chordata</taxon>
        <taxon>Craniata</taxon>
        <taxon>Vertebrata</taxon>
        <taxon>Euteleostomi</taxon>
        <taxon>Actinopterygii</taxon>
        <taxon>Neopterygii</taxon>
        <taxon>Teleostei</taxon>
        <taxon>Anguilliformes</taxon>
        <taxon>Anguillidae</taxon>
        <taxon>Anguilla</taxon>
    </lineage>
</organism>
<name>A0A0E9VU43_ANGAN</name>
<dbReference type="AlphaFoldDB" id="A0A0E9VU43"/>
<proteinExistence type="predicted"/>
<reference evidence="2" key="1">
    <citation type="submission" date="2014-11" db="EMBL/GenBank/DDBJ databases">
        <authorList>
            <person name="Amaro Gonzalez C."/>
        </authorList>
    </citation>
    <scope>NUCLEOTIDE SEQUENCE</scope>
</reference>
<dbReference type="EMBL" id="GBXM01026893">
    <property type="protein sequence ID" value="JAH81684.1"/>
    <property type="molecule type" value="Transcribed_RNA"/>
</dbReference>
<feature type="transmembrane region" description="Helical" evidence="1">
    <location>
        <begin position="29"/>
        <end position="46"/>
    </location>
</feature>
<reference evidence="2" key="2">
    <citation type="journal article" date="2015" name="Fish Shellfish Immunol.">
        <title>Early steps in the European eel (Anguilla anguilla)-Vibrio vulnificus interaction in the gills: Role of the RtxA13 toxin.</title>
        <authorList>
            <person name="Callol A."/>
            <person name="Pajuelo D."/>
            <person name="Ebbesson L."/>
            <person name="Teles M."/>
            <person name="MacKenzie S."/>
            <person name="Amaro C."/>
        </authorList>
    </citation>
    <scope>NUCLEOTIDE SEQUENCE</scope>
</reference>
<evidence type="ECO:0000256" key="1">
    <source>
        <dbReference type="SAM" id="Phobius"/>
    </source>
</evidence>
<keyword evidence="1" id="KW-0812">Transmembrane</keyword>
<sequence>MRYSKLYVFLFCITMHDLDISSPRNKVEFGSYLVCFILCGVVAISSDQRLISFF</sequence>
<protein>
    <submittedName>
        <fullName evidence="2">Uncharacterized protein</fullName>
    </submittedName>
</protein>